<protein>
    <recommendedName>
        <fullName evidence="3">CD80-like immunoglobulin C2-set domain-containing protein</fullName>
    </recommendedName>
</protein>
<dbReference type="OMA" id="SSVFECT"/>
<dbReference type="AlphaFoldDB" id="A0A087U6E2"/>
<evidence type="ECO:0000313" key="1">
    <source>
        <dbReference type="EMBL" id="KFM72931.1"/>
    </source>
</evidence>
<evidence type="ECO:0000313" key="2">
    <source>
        <dbReference type="Proteomes" id="UP000054359"/>
    </source>
</evidence>
<keyword evidence="2" id="KW-1185">Reference proteome</keyword>
<name>A0A087U6E2_STEMI</name>
<evidence type="ECO:0008006" key="3">
    <source>
        <dbReference type="Google" id="ProtNLM"/>
    </source>
</evidence>
<feature type="non-terminal residue" evidence="1">
    <location>
        <position position="123"/>
    </location>
</feature>
<proteinExistence type="predicted"/>
<reference evidence="1 2" key="1">
    <citation type="submission" date="2013-11" db="EMBL/GenBank/DDBJ databases">
        <title>Genome sequencing of Stegodyphus mimosarum.</title>
        <authorList>
            <person name="Bechsgaard J."/>
        </authorList>
    </citation>
    <scope>NUCLEOTIDE SEQUENCE [LARGE SCALE GENOMIC DNA]</scope>
</reference>
<dbReference type="OrthoDB" id="6421131at2759"/>
<sequence length="123" mass="13650">MVSSLANQDSREQVMTVFVPANEFELGYFETSYNTVNVSCEALGVFPSPDLRLYLRPTNGSPPLLVTNVKTESINRSSGAFDAFLHRTFKISELTVKGATVFECVLELPGTNYAKSKRIAYFP</sequence>
<accession>A0A087U6E2</accession>
<dbReference type="EMBL" id="KK118419">
    <property type="protein sequence ID" value="KFM72931.1"/>
    <property type="molecule type" value="Genomic_DNA"/>
</dbReference>
<gene>
    <name evidence="1" type="ORF">X975_12537</name>
</gene>
<organism evidence="1 2">
    <name type="scientific">Stegodyphus mimosarum</name>
    <name type="common">African social velvet spider</name>
    <dbReference type="NCBI Taxonomy" id="407821"/>
    <lineage>
        <taxon>Eukaryota</taxon>
        <taxon>Metazoa</taxon>
        <taxon>Ecdysozoa</taxon>
        <taxon>Arthropoda</taxon>
        <taxon>Chelicerata</taxon>
        <taxon>Arachnida</taxon>
        <taxon>Araneae</taxon>
        <taxon>Araneomorphae</taxon>
        <taxon>Entelegynae</taxon>
        <taxon>Eresoidea</taxon>
        <taxon>Eresidae</taxon>
        <taxon>Stegodyphus</taxon>
    </lineage>
</organism>
<dbReference type="Proteomes" id="UP000054359">
    <property type="component" value="Unassembled WGS sequence"/>
</dbReference>